<protein>
    <submittedName>
        <fullName evidence="1">Uncharacterized protein</fullName>
    </submittedName>
</protein>
<name>A0A4Y2KUK5_ARAVE</name>
<comment type="caution">
    <text evidence="1">The sequence shown here is derived from an EMBL/GenBank/DDBJ whole genome shotgun (WGS) entry which is preliminary data.</text>
</comment>
<keyword evidence="2" id="KW-1185">Reference proteome</keyword>
<gene>
    <name evidence="1" type="ORF">AVEN_187262_1</name>
</gene>
<proteinExistence type="predicted"/>
<evidence type="ECO:0000313" key="2">
    <source>
        <dbReference type="Proteomes" id="UP000499080"/>
    </source>
</evidence>
<sequence>MRTVHHKVCVLDELIVGGIDLTEYLLASTYDEFIDSGKPHFLQEKQETPLAYVIHHCLAILLNTRGTGVLNLELDKPKIKHSSRAALGKTLCWPLREQMWISTEAPEAIVSGARYALNVIT</sequence>
<evidence type="ECO:0000313" key="1">
    <source>
        <dbReference type="EMBL" id="GBN05849.1"/>
    </source>
</evidence>
<dbReference type="Proteomes" id="UP000499080">
    <property type="component" value="Unassembled WGS sequence"/>
</dbReference>
<reference evidence="1 2" key="1">
    <citation type="journal article" date="2019" name="Sci. Rep.">
        <title>Orb-weaving spider Araneus ventricosus genome elucidates the spidroin gene catalogue.</title>
        <authorList>
            <person name="Kono N."/>
            <person name="Nakamura H."/>
            <person name="Ohtoshi R."/>
            <person name="Moran D.A.P."/>
            <person name="Shinohara A."/>
            <person name="Yoshida Y."/>
            <person name="Fujiwara M."/>
            <person name="Mori M."/>
            <person name="Tomita M."/>
            <person name="Arakawa K."/>
        </authorList>
    </citation>
    <scope>NUCLEOTIDE SEQUENCE [LARGE SCALE GENOMIC DNA]</scope>
</reference>
<dbReference type="AlphaFoldDB" id="A0A4Y2KUK5"/>
<accession>A0A4Y2KUK5</accession>
<organism evidence="1 2">
    <name type="scientific">Araneus ventricosus</name>
    <name type="common">Orbweaver spider</name>
    <name type="synonym">Epeira ventricosa</name>
    <dbReference type="NCBI Taxonomy" id="182803"/>
    <lineage>
        <taxon>Eukaryota</taxon>
        <taxon>Metazoa</taxon>
        <taxon>Ecdysozoa</taxon>
        <taxon>Arthropoda</taxon>
        <taxon>Chelicerata</taxon>
        <taxon>Arachnida</taxon>
        <taxon>Araneae</taxon>
        <taxon>Araneomorphae</taxon>
        <taxon>Entelegynae</taxon>
        <taxon>Araneoidea</taxon>
        <taxon>Araneidae</taxon>
        <taxon>Araneus</taxon>
    </lineage>
</organism>
<dbReference type="EMBL" id="BGPR01005005">
    <property type="protein sequence ID" value="GBN05849.1"/>
    <property type="molecule type" value="Genomic_DNA"/>
</dbReference>